<dbReference type="Gene3D" id="3.10.180.10">
    <property type="entry name" value="2,3-Dihydroxybiphenyl 1,2-Dioxygenase, domain 1"/>
    <property type="match status" value="1"/>
</dbReference>
<sequence>MIIGCPINHIDHVAIAVKDIYTTLKVLHEVFGLSGPQVSHLPEHGVKAVLIQLGQTRIEILEPLDPANSVGRFIETKGEGLHHIALNVTNLQDKLDYLNDNGFDLIDTIPREGLSGNVAFIHPRSLFGVLTELVEN</sequence>
<dbReference type="SUPFAM" id="SSF54593">
    <property type="entry name" value="Glyoxalase/Bleomycin resistance protein/Dihydroxybiphenyl dioxygenase"/>
    <property type="match status" value="1"/>
</dbReference>
<evidence type="ECO:0000313" key="4">
    <source>
        <dbReference type="EMBL" id="SVE40389.1"/>
    </source>
</evidence>
<protein>
    <recommendedName>
        <fullName evidence="3">VOC domain-containing protein</fullName>
    </recommendedName>
</protein>
<dbReference type="InterPro" id="IPR037523">
    <property type="entry name" value="VOC_core"/>
</dbReference>
<dbReference type="AlphaFoldDB" id="A0A383D7Z1"/>
<name>A0A383D7Z1_9ZZZZ</name>
<dbReference type="InterPro" id="IPR051785">
    <property type="entry name" value="MMCE/EMCE_epimerase"/>
</dbReference>
<gene>
    <name evidence="4" type="ORF">METZ01_LOCUS493243</name>
</gene>
<dbReference type="PROSITE" id="PS51819">
    <property type="entry name" value="VOC"/>
    <property type="match status" value="1"/>
</dbReference>
<keyword evidence="2" id="KW-0479">Metal-binding</keyword>
<evidence type="ECO:0000256" key="1">
    <source>
        <dbReference type="ARBA" id="ARBA00009308"/>
    </source>
</evidence>
<dbReference type="InterPro" id="IPR017515">
    <property type="entry name" value="MeMalonyl-CoA_epimerase"/>
</dbReference>
<reference evidence="4" key="1">
    <citation type="submission" date="2018-05" db="EMBL/GenBank/DDBJ databases">
        <authorList>
            <person name="Lanie J.A."/>
            <person name="Ng W.-L."/>
            <person name="Kazmierczak K.M."/>
            <person name="Andrzejewski T.M."/>
            <person name="Davidsen T.M."/>
            <person name="Wayne K.J."/>
            <person name="Tettelin H."/>
            <person name="Glass J.I."/>
            <person name="Rusch D."/>
            <person name="Podicherti R."/>
            <person name="Tsui H.-C.T."/>
            <person name="Winkler M.E."/>
        </authorList>
    </citation>
    <scope>NUCLEOTIDE SEQUENCE</scope>
</reference>
<dbReference type="GO" id="GO:0004493">
    <property type="term" value="F:methylmalonyl-CoA epimerase activity"/>
    <property type="evidence" value="ECO:0007669"/>
    <property type="project" value="TreeGrafter"/>
</dbReference>
<comment type="similarity">
    <text evidence="1">Belongs to the methylmalonyl-CoA epimerase family.</text>
</comment>
<evidence type="ECO:0000259" key="3">
    <source>
        <dbReference type="PROSITE" id="PS51819"/>
    </source>
</evidence>
<dbReference type="GO" id="GO:0046872">
    <property type="term" value="F:metal ion binding"/>
    <property type="evidence" value="ECO:0007669"/>
    <property type="project" value="UniProtKB-KW"/>
</dbReference>
<dbReference type="GO" id="GO:0046491">
    <property type="term" value="P:L-methylmalonyl-CoA metabolic process"/>
    <property type="evidence" value="ECO:0007669"/>
    <property type="project" value="TreeGrafter"/>
</dbReference>
<feature type="domain" description="VOC" evidence="3">
    <location>
        <begin position="9"/>
        <end position="136"/>
    </location>
</feature>
<evidence type="ECO:0000256" key="2">
    <source>
        <dbReference type="ARBA" id="ARBA00022723"/>
    </source>
</evidence>
<proteinExistence type="inferred from homology"/>
<dbReference type="CDD" id="cd07249">
    <property type="entry name" value="MMCE"/>
    <property type="match status" value="1"/>
</dbReference>
<dbReference type="EMBL" id="UINC01214935">
    <property type="protein sequence ID" value="SVE40389.1"/>
    <property type="molecule type" value="Genomic_DNA"/>
</dbReference>
<dbReference type="NCBIfam" id="TIGR03081">
    <property type="entry name" value="metmalonyl_epim"/>
    <property type="match status" value="1"/>
</dbReference>
<dbReference type="PANTHER" id="PTHR43048:SF3">
    <property type="entry name" value="METHYLMALONYL-COA EPIMERASE, MITOCHONDRIAL"/>
    <property type="match status" value="1"/>
</dbReference>
<organism evidence="4">
    <name type="scientific">marine metagenome</name>
    <dbReference type="NCBI Taxonomy" id="408172"/>
    <lineage>
        <taxon>unclassified sequences</taxon>
        <taxon>metagenomes</taxon>
        <taxon>ecological metagenomes</taxon>
    </lineage>
</organism>
<dbReference type="InterPro" id="IPR029068">
    <property type="entry name" value="Glyas_Bleomycin-R_OHBP_Dase"/>
</dbReference>
<accession>A0A383D7Z1</accession>
<dbReference type="PANTHER" id="PTHR43048">
    <property type="entry name" value="METHYLMALONYL-COA EPIMERASE"/>
    <property type="match status" value="1"/>
</dbReference>
<dbReference type="Pfam" id="PF13669">
    <property type="entry name" value="Glyoxalase_4"/>
    <property type="match status" value="1"/>
</dbReference>